<dbReference type="Proteomes" id="UP001199469">
    <property type="component" value="Unassembled WGS sequence"/>
</dbReference>
<accession>A0ABS8P4H2</accession>
<name>A0ABS8P4H2_9PSEU</name>
<proteinExistence type="predicted"/>
<organism evidence="2 3">
    <name type="scientific">Actinomycetospora endophytica</name>
    <dbReference type="NCBI Taxonomy" id="2291215"/>
    <lineage>
        <taxon>Bacteria</taxon>
        <taxon>Bacillati</taxon>
        <taxon>Actinomycetota</taxon>
        <taxon>Actinomycetes</taxon>
        <taxon>Pseudonocardiales</taxon>
        <taxon>Pseudonocardiaceae</taxon>
        <taxon>Actinomycetospora</taxon>
    </lineage>
</organism>
<evidence type="ECO:0000313" key="2">
    <source>
        <dbReference type="EMBL" id="MCD2191964.1"/>
    </source>
</evidence>
<comment type="caution">
    <text evidence="2">The sequence shown here is derived from an EMBL/GenBank/DDBJ whole genome shotgun (WGS) entry which is preliminary data.</text>
</comment>
<evidence type="ECO:0000313" key="3">
    <source>
        <dbReference type="Proteomes" id="UP001199469"/>
    </source>
</evidence>
<dbReference type="EMBL" id="JAJNDB010000001">
    <property type="protein sequence ID" value="MCD2191964.1"/>
    <property type="molecule type" value="Genomic_DNA"/>
</dbReference>
<evidence type="ECO:0000256" key="1">
    <source>
        <dbReference type="SAM" id="MobiDB-lite"/>
    </source>
</evidence>
<gene>
    <name evidence="2" type="ORF">LQ327_00985</name>
</gene>
<sequence length="76" mass="7181">MSATAPLAAVAASAGAVAEAAAGLLLSAAGLAADTLVAVLSPTEVAAEVMTRAADSYRGSDRDRSTAAGPRPGPGS</sequence>
<keyword evidence="3" id="KW-1185">Reference proteome</keyword>
<reference evidence="2 3" key="1">
    <citation type="submission" date="2021-11" db="EMBL/GenBank/DDBJ databases">
        <title>Draft genome sequence of Actinomycetospora sp. SF1 isolated from the rhizosphere soil.</title>
        <authorList>
            <person name="Duangmal K."/>
            <person name="Chantavorakit T."/>
        </authorList>
    </citation>
    <scope>NUCLEOTIDE SEQUENCE [LARGE SCALE GENOMIC DNA]</scope>
    <source>
        <strain evidence="2 3">TBRC 5722</strain>
    </source>
</reference>
<dbReference type="RefSeq" id="WP_230729656.1">
    <property type="nucleotide sequence ID" value="NZ_JAJNDB010000001.1"/>
</dbReference>
<protein>
    <submittedName>
        <fullName evidence="2">Uncharacterized protein</fullName>
    </submittedName>
</protein>
<feature type="region of interest" description="Disordered" evidence="1">
    <location>
        <begin position="53"/>
        <end position="76"/>
    </location>
</feature>